<organism evidence="1 2">
    <name type="scientific">Ustilaginoidea virens</name>
    <name type="common">Rice false smut fungus</name>
    <name type="synonym">Villosiclava virens</name>
    <dbReference type="NCBI Taxonomy" id="1159556"/>
    <lineage>
        <taxon>Eukaryota</taxon>
        <taxon>Fungi</taxon>
        <taxon>Dikarya</taxon>
        <taxon>Ascomycota</taxon>
        <taxon>Pezizomycotina</taxon>
        <taxon>Sordariomycetes</taxon>
        <taxon>Hypocreomycetidae</taxon>
        <taxon>Hypocreales</taxon>
        <taxon>Clavicipitaceae</taxon>
        <taxon>Ustilaginoidea</taxon>
    </lineage>
</organism>
<dbReference type="GeneID" id="66068748"/>
<evidence type="ECO:0000313" key="1">
    <source>
        <dbReference type="EMBL" id="QUC23730.1"/>
    </source>
</evidence>
<gene>
    <name evidence="1" type="ORF">UV8b_07971</name>
</gene>
<proteinExistence type="predicted"/>
<keyword evidence="2" id="KW-1185">Reference proteome</keyword>
<reference evidence="1" key="1">
    <citation type="submission" date="2020-03" db="EMBL/GenBank/DDBJ databases">
        <title>A mixture of massive structural variations and highly conserved coding sequences in Ustilaginoidea virens genome.</title>
        <authorList>
            <person name="Zhang K."/>
            <person name="Zhao Z."/>
            <person name="Zhang Z."/>
            <person name="Li Y."/>
            <person name="Hsiang T."/>
            <person name="Sun W."/>
        </authorList>
    </citation>
    <scope>NUCLEOTIDE SEQUENCE</scope>
    <source>
        <strain evidence="1">UV-8b</strain>
    </source>
</reference>
<sequence>MGQDEDYVFLARQSLEGLGLDDWRLVAASLRAAKFRQVPSARKGLIAWPQSQAVSKAVFELAAAATADAAPPDVIKASIPPPPDQTFLGTGTWHWHLALAPDCSATWQPV</sequence>
<dbReference type="AlphaFoldDB" id="A0A8E5HYI5"/>
<protein>
    <submittedName>
        <fullName evidence="1">Uncharacterized protein</fullName>
    </submittedName>
</protein>
<dbReference type="RefSeq" id="XP_043001403.1">
    <property type="nucleotide sequence ID" value="XM_043145468.1"/>
</dbReference>
<evidence type="ECO:0000313" key="2">
    <source>
        <dbReference type="Proteomes" id="UP000027002"/>
    </source>
</evidence>
<dbReference type="Proteomes" id="UP000027002">
    <property type="component" value="Chromosome 7"/>
</dbReference>
<name>A0A8E5HYI5_USTVR</name>
<dbReference type="EMBL" id="CP072759">
    <property type="protein sequence ID" value="QUC23730.1"/>
    <property type="molecule type" value="Genomic_DNA"/>
</dbReference>
<dbReference type="KEGG" id="uvi:66068748"/>
<accession>A0A8E5HYI5</accession>